<proteinExistence type="predicted"/>
<name>A0AC35GNU7_9BILA</name>
<accession>A0AC35GNU7</accession>
<protein>
    <submittedName>
        <fullName evidence="2">Uncharacterized protein</fullName>
    </submittedName>
</protein>
<dbReference type="Proteomes" id="UP000887580">
    <property type="component" value="Unplaced"/>
</dbReference>
<evidence type="ECO:0000313" key="1">
    <source>
        <dbReference type="Proteomes" id="UP000887580"/>
    </source>
</evidence>
<sequence length="44" mass="5245">MVYFKLKKMNNASVCLLSERAKYKRKQKEIKVAIDFFISSIVYI</sequence>
<dbReference type="WBParaSite" id="PS1159_v2.g7023.t1">
    <property type="protein sequence ID" value="PS1159_v2.g7023.t1"/>
    <property type="gene ID" value="PS1159_v2.g7023"/>
</dbReference>
<evidence type="ECO:0000313" key="2">
    <source>
        <dbReference type="WBParaSite" id="PS1159_v2.g7023.t1"/>
    </source>
</evidence>
<organism evidence="1 2">
    <name type="scientific">Panagrolaimus sp. PS1159</name>
    <dbReference type="NCBI Taxonomy" id="55785"/>
    <lineage>
        <taxon>Eukaryota</taxon>
        <taxon>Metazoa</taxon>
        <taxon>Ecdysozoa</taxon>
        <taxon>Nematoda</taxon>
        <taxon>Chromadorea</taxon>
        <taxon>Rhabditida</taxon>
        <taxon>Tylenchina</taxon>
        <taxon>Panagrolaimomorpha</taxon>
        <taxon>Panagrolaimoidea</taxon>
        <taxon>Panagrolaimidae</taxon>
        <taxon>Panagrolaimus</taxon>
    </lineage>
</organism>
<reference evidence="2" key="1">
    <citation type="submission" date="2022-11" db="UniProtKB">
        <authorList>
            <consortium name="WormBaseParasite"/>
        </authorList>
    </citation>
    <scope>IDENTIFICATION</scope>
</reference>